<dbReference type="Proteomes" id="UP001497525">
    <property type="component" value="Unassembled WGS sequence"/>
</dbReference>
<dbReference type="Gene3D" id="3.40.50.720">
    <property type="entry name" value="NAD(P)-binding Rossmann-like Domain"/>
    <property type="match status" value="1"/>
</dbReference>
<dbReference type="InterPro" id="IPR036291">
    <property type="entry name" value="NAD(P)-bd_dom_sf"/>
</dbReference>
<organism evidence="2 3">
    <name type="scientific">Calicophoron daubneyi</name>
    <name type="common">Rumen fluke</name>
    <name type="synonym">Paramphistomum daubneyi</name>
    <dbReference type="NCBI Taxonomy" id="300641"/>
    <lineage>
        <taxon>Eukaryota</taxon>
        <taxon>Metazoa</taxon>
        <taxon>Spiralia</taxon>
        <taxon>Lophotrochozoa</taxon>
        <taxon>Platyhelminthes</taxon>
        <taxon>Trematoda</taxon>
        <taxon>Digenea</taxon>
        <taxon>Plagiorchiida</taxon>
        <taxon>Pronocephalata</taxon>
        <taxon>Paramphistomoidea</taxon>
        <taxon>Paramphistomidae</taxon>
        <taxon>Calicophoron</taxon>
    </lineage>
</organism>
<dbReference type="AlphaFoldDB" id="A0AAV2T5S4"/>
<proteinExistence type="predicted"/>
<keyword evidence="1" id="KW-0560">Oxidoreductase</keyword>
<accession>A0AAV2T5S4</accession>
<evidence type="ECO:0008006" key="4">
    <source>
        <dbReference type="Google" id="ProtNLM"/>
    </source>
</evidence>
<gene>
    <name evidence="2" type="ORF">CDAUBV1_LOCUS3941</name>
</gene>
<evidence type="ECO:0000313" key="2">
    <source>
        <dbReference type="EMBL" id="CAL5131521.1"/>
    </source>
</evidence>
<dbReference type="GO" id="GO:0016491">
    <property type="term" value="F:oxidoreductase activity"/>
    <property type="evidence" value="ECO:0007669"/>
    <property type="project" value="UniProtKB-KW"/>
</dbReference>
<name>A0AAV2T5S4_CALDB</name>
<protein>
    <recommendedName>
        <fullName evidence="4">Retinol dehydrogenase 12</fullName>
    </recommendedName>
</protein>
<dbReference type="EMBL" id="CAXLJL010000099">
    <property type="protein sequence ID" value="CAL5131521.1"/>
    <property type="molecule type" value="Genomic_DNA"/>
</dbReference>
<sequence>MATKTVIGWGGLRRVCIIPGRLDKKVAVITGANTGIGAVTAAELARRGCKVIMACRSLERAEEARKRILKKYGISNPDWLKTNIADESLAASFSPVSEDQLIIKKLDLASYKSIRKFAECFKKNQPRLNYLINNAGVYPSKYTTTDDGNELAMGVNHLGHFLLTSLLLHKLENSAPSRIIIVSSISHLWGQLCKPGLNMTEGNFVMRDAYKQSKLANALHACELSERLGGTGVVSVFLHPGVVRTEVFRHHTSPKQYLRYRLLSLVMINEWLGAQTTLYTVMAKTLVPGGYYDNCKLAEPNKLVKDRAERQWLWDRSCELVGLPKT</sequence>
<evidence type="ECO:0000313" key="3">
    <source>
        <dbReference type="Proteomes" id="UP001497525"/>
    </source>
</evidence>
<dbReference type="Pfam" id="PF00106">
    <property type="entry name" value="adh_short"/>
    <property type="match status" value="2"/>
</dbReference>
<dbReference type="InterPro" id="IPR002347">
    <property type="entry name" value="SDR_fam"/>
</dbReference>
<dbReference type="PRINTS" id="PR00081">
    <property type="entry name" value="GDHRDH"/>
</dbReference>
<dbReference type="PANTHER" id="PTHR43157:SF31">
    <property type="entry name" value="PHOSPHATIDYLINOSITOL-GLYCAN BIOSYNTHESIS CLASS F PROTEIN"/>
    <property type="match status" value="1"/>
</dbReference>
<dbReference type="SUPFAM" id="SSF51735">
    <property type="entry name" value="NAD(P)-binding Rossmann-fold domains"/>
    <property type="match status" value="1"/>
</dbReference>
<evidence type="ECO:0000256" key="1">
    <source>
        <dbReference type="ARBA" id="ARBA00023002"/>
    </source>
</evidence>
<comment type="caution">
    <text evidence="2">The sequence shown here is derived from an EMBL/GenBank/DDBJ whole genome shotgun (WGS) entry which is preliminary data.</text>
</comment>
<dbReference type="PANTHER" id="PTHR43157">
    <property type="entry name" value="PHOSPHATIDYLINOSITOL-GLYCAN BIOSYNTHESIS CLASS F PROTEIN-RELATED"/>
    <property type="match status" value="1"/>
</dbReference>
<reference evidence="2" key="1">
    <citation type="submission" date="2024-06" db="EMBL/GenBank/DDBJ databases">
        <authorList>
            <person name="Liu X."/>
            <person name="Lenzi L."/>
            <person name="Haldenby T S."/>
            <person name="Uol C."/>
        </authorList>
    </citation>
    <scope>NUCLEOTIDE SEQUENCE</scope>
</reference>